<sequence>MDNHYDRKLNQKKSEQILQGLVKQVESEPKNAQNYYNLGAMLIEVKSYEQAEELFVKALGLFQDADDETKDTLTYGLGNVYYSSGKLEAAISEFKKIKTKKLLKDTYLMIAQSYVTLGNNKQALAFALTALNEDNQDTDTLRLVAESLLALGNFDEAARYYDQVLEINPKDGKTAFDRGLVAMVLTEPFDDYFEKARELDPGYFKKQQEKLEGIEKLLNSQRQQDED</sequence>
<evidence type="ECO:0000256" key="1">
    <source>
        <dbReference type="ARBA" id="ARBA00022737"/>
    </source>
</evidence>
<feature type="repeat" description="TPR" evidence="3">
    <location>
        <begin position="138"/>
        <end position="171"/>
    </location>
</feature>
<evidence type="ECO:0000313" key="4">
    <source>
        <dbReference type="EMBL" id="GAK47202.1"/>
    </source>
</evidence>
<dbReference type="InterPro" id="IPR019734">
    <property type="entry name" value="TPR_rpt"/>
</dbReference>
<dbReference type="EMBL" id="BBJM01000003">
    <property type="protein sequence ID" value="GAK47202.1"/>
    <property type="molecule type" value="Genomic_DNA"/>
</dbReference>
<dbReference type="PANTHER" id="PTHR44943">
    <property type="entry name" value="CELLULOSE SYNTHASE OPERON PROTEIN C"/>
    <property type="match status" value="1"/>
</dbReference>
<evidence type="ECO:0000256" key="2">
    <source>
        <dbReference type="ARBA" id="ARBA00022803"/>
    </source>
</evidence>
<keyword evidence="1" id="KW-0677">Repeat</keyword>
<dbReference type="Pfam" id="PF13181">
    <property type="entry name" value="TPR_8"/>
    <property type="match status" value="1"/>
</dbReference>
<dbReference type="Proteomes" id="UP000028700">
    <property type="component" value="Unassembled WGS sequence"/>
</dbReference>
<dbReference type="Pfam" id="PF13424">
    <property type="entry name" value="TPR_12"/>
    <property type="match status" value="1"/>
</dbReference>
<organism evidence="4 5">
    <name type="scientific">Secundilactobacillus oryzae JCM 18671</name>
    <dbReference type="NCBI Taxonomy" id="1291743"/>
    <lineage>
        <taxon>Bacteria</taxon>
        <taxon>Bacillati</taxon>
        <taxon>Bacillota</taxon>
        <taxon>Bacilli</taxon>
        <taxon>Lactobacillales</taxon>
        <taxon>Lactobacillaceae</taxon>
        <taxon>Secundilactobacillus</taxon>
    </lineage>
</organism>
<gene>
    <name evidence="4" type="ORF">LOSG293_030410</name>
</gene>
<dbReference type="InterPro" id="IPR051685">
    <property type="entry name" value="Ycf3/AcsC/BcsC/TPR_MFPF"/>
</dbReference>
<dbReference type="InterPro" id="IPR013105">
    <property type="entry name" value="TPR_2"/>
</dbReference>
<feature type="repeat" description="TPR" evidence="3">
    <location>
        <begin position="32"/>
        <end position="65"/>
    </location>
</feature>
<dbReference type="Pfam" id="PF07719">
    <property type="entry name" value="TPR_2"/>
    <property type="match status" value="1"/>
</dbReference>
<protein>
    <submittedName>
        <fullName evidence="4">Tetratricopeptide repeat protein</fullName>
    </submittedName>
</protein>
<dbReference type="RefSeq" id="WP_235786779.1">
    <property type="nucleotide sequence ID" value="NZ_BBJM01000003.1"/>
</dbReference>
<dbReference type="SUPFAM" id="SSF48452">
    <property type="entry name" value="TPR-like"/>
    <property type="match status" value="1"/>
</dbReference>
<dbReference type="PROSITE" id="PS50005">
    <property type="entry name" value="TPR"/>
    <property type="match status" value="2"/>
</dbReference>
<evidence type="ECO:0000313" key="5">
    <source>
        <dbReference type="Proteomes" id="UP000028700"/>
    </source>
</evidence>
<keyword evidence="5" id="KW-1185">Reference proteome</keyword>
<dbReference type="SMART" id="SM00028">
    <property type="entry name" value="TPR"/>
    <property type="match status" value="3"/>
</dbReference>
<proteinExistence type="predicted"/>
<dbReference type="PANTHER" id="PTHR44943:SF8">
    <property type="entry name" value="TPR REPEAT-CONTAINING PROTEIN MJ0263"/>
    <property type="match status" value="1"/>
</dbReference>
<dbReference type="InterPro" id="IPR011990">
    <property type="entry name" value="TPR-like_helical_dom_sf"/>
</dbReference>
<evidence type="ECO:0000256" key="3">
    <source>
        <dbReference type="PROSITE-ProRule" id="PRU00339"/>
    </source>
</evidence>
<dbReference type="STRING" id="1291743.LOSG293_030410"/>
<accession>A0A081BGN4</accession>
<dbReference type="AlphaFoldDB" id="A0A081BGN4"/>
<dbReference type="Gene3D" id="1.25.40.10">
    <property type="entry name" value="Tetratricopeptide repeat domain"/>
    <property type="match status" value="2"/>
</dbReference>
<comment type="caution">
    <text evidence="4">The sequence shown here is derived from an EMBL/GenBank/DDBJ whole genome shotgun (WGS) entry which is preliminary data.</text>
</comment>
<reference evidence="4" key="1">
    <citation type="journal article" date="2014" name="Genome Announc.">
        <title>Draft Genome Sequence of Lactobacillus oryzae Strain SG293T.</title>
        <authorList>
            <person name="Tanizawa Y."/>
            <person name="Fujisawa T."/>
            <person name="Mochizuki T."/>
            <person name="Kaminuma E."/>
            <person name="Nakamura Y."/>
            <person name="Tohno M."/>
        </authorList>
    </citation>
    <scope>NUCLEOTIDE SEQUENCE [LARGE SCALE GENOMIC DNA]</scope>
    <source>
        <strain evidence="4">SG293</strain>
    </source>
</reference>
<dbReference type="eggNOG" id="COG0457">
    <property type="taxonomic scope" value="Bacteria"/>
</dbReference>
<keyword evidence="2 3" id="KW-0802">TPR repeat</keyword>
<name>A0A081BGN4_9LACO</name>